<reference evidence="2 3" key="1">
    <citation type="submission" date="2019-04" db="EMBL/GenBank/DDBJ databases">
        <title>An improved genome assembly and genetic linkage map for asparagus bean, Vigna unguiculata ssp. sesquipedialis.</title>
        <authorList>
            <person name="Xia Q."/>
            <person name="Zhang R."/>
            <person name="Dong Y."/>
        </authorList>
    </citation>
    <scope>NUCLEOTIDE SEQUENCE [LARGE SCALE GENOMIC DNA]</scope>
    <source>
        <tissue evidence="2">Leaf</tissue>
    </source>
</reference>
<feature type="region of interest" description="Disordered" evidence="1">
    <location>
        <begin position="146"/>
        <end position="171"/>
    </location>
</feature>
<accession>A0A4D6M4D2</accession>
<keyword evidence="3" id="KW-1185">Reference proteome</keyword>
<organism evidence="2 3">
    <name type="scientific">Vigna unguiculata</name>
    <name type="common">Cowpea</name>
    <dbReference type="NCBI Taxonomy" id="3917"/>
    <lineage>
        <taxon>Eukaryota</taxon>
        <taxon>Viridiplantae</taxon>
        <taxon>Streptophyta</taxon>
        <taxon>Embryophyta</taxon>
        <taxon>Tracheophyta</taxon>
        <taxon>Spermatophyta</taxon>
        <taxon>Magnoliopsida</taxon>
        <taxon>eudicotyledons</taxon>
        <taxon>Gunneridae</taxon>
        <taxon>Pentapetalae</taxon>
        <taxon>rosids</taxon>
        <taxon>fabids</taxon>
        <taxon>Fabales</taxon>
        <taxon>Fabaceae</taxon>
        <taxon>Papilionoideae</taxon>
        <taxon>50 kb inversion clade</taxon>
        <taxon>NPAAA clade</taxon>
        <taxon>indigoferoid/millettioid clade</taxon>
        <taxon>Phaseoleae</taxon>
        <taxon>Vigna</taxon>
    </lineage>
</organism>
<gene>
    <name evidence="2" type="ORF">DEO72_LG6g131</name>
</gene>
<dbReference type="AlphaFoldDB" id="A0A4D6M4D2"/>
<feature type="compositionally biased region" description="Basic and acidic residues" evidence="1">
    <location>
        <begin position="155"/>
        <end position="171"/>
    </location>
</feature>
<protein>
    <submittedName>
        <fullName evidence="2">Uncharacterized protein</fullName>
    </submittedName>
</protein>
<proteinExistence type="predicted"/>
<dbReference type="Proteomes" id="UP000501690">
    <property type="component" value="Linkage Group LG6"/>
</dbReference>
<sequence length="197" mass="21113">MDRHSNYVIRKNNVEILRAADETVADESGYLRTVGEELISVELRDDGLENLVADGRQNLLIVLEAEVLDNDGELADFRTGEDAECEVDHLKIFGAGDGGEGVRARADVENVGFLNPRDEKMGSLADGVVENAPEPVEEDSALAAVDGVQGGGEGGGRRAQAEGRAGEVSEERDCGLAATHYREEGFRVFGGFSSFLD</sequence>
<evidence type="ECO:0000313" key="2">
    <source>
        <dbReference type="EMBL" id="QCD95438.1"/>
    </source>
</evidence>
<dbReference type="EMBL" id="CP039350">
    <property type="protein sequence ID" value="QCD95438.1"/>
    <property type="molecule type" value="Genomic_DNA"/>
</dbReference>
<evidence type="ECO:0000256" key="1">
    <source>
        <dbReference type="SAM" id="MobiDB-lite"/>
    </source>
</evidence>
<evidence type="ECO:0000313" key="3">
    <source>
        <dbReference type="Proteomes" id="UP000501690"/>
    </source>
</evidence>
<name>A0A4D6M4D2_VIGUN</name>